<dbReference type="RefSeq" id="WP_054196097.1">
    <property type="nucleotide sequence ID" value="NZ_CABMKQ010000002.1"/>
</dbReference>
<evidence type="ECO:0000259" key="4">
    <source>
        <dbReference type="Pfam" id="PF01613"/>
    </source>
</evidence>
<evidence type="ECO:0000256" key="3">
    <source>
        <dbReference type="ARBA" id="ARBA00038054"/>
    </source>
</evidence>
<evidence type="ECO:0000256" key="1">
    <source>
        <dbReference type="ARBA" id="ARBA00001917"/>
    </source>
</evidence>
<dbReference type="GeneID" id="28661970"/>
<evidence type="ECO:0000256" key="2">
    <source>
        <dbReference type="ARBA" id="ARBA00022630"/>
    </source>
</evidence>
<proteinExistence type="inferred from homology"/>
<dbReference type="InterPro" id="IPR052174">
    <property type="entry name" value="Flavoredoxin"/>
</dbReference>
<name>A0A0M3V231_9BACT</name>
<dbReference type="InterPro" id="IPR012349">
    <property type="entry name" value="Split_barrel_FMN-bd"/>
</dbReference>
<dbReference type="Proteomes" id="UP000066049">
    <property type="component" value="Chromosome"/>
</dbReference>
<evidence type="ECO:0000313" key="5">
    <source>
        <dbReference type="EMBL" id="ALF47012.1"/>
    </source>
</evidence>
<evidence type="ECO:0000313" key="6">
    <source>
        <dbReference type="Proteomes" id="UP000066049"/>
    </source>
</evidence>
<dbReference type="InterPro" id="IPR002563">
    <property type="entry name" value="Flavin_Rdtase-like_dom"/>
</dbReference>
<reference evidence="6" key="1">
    <citation type="submission" date="2015-08" db="EMBL/GenBank/DDBJ databases">
        <title>Comparative genomics of the Campylobacter concisus group.</title>
        <authorList>
            <person name="Miller W.G."/>
            <person name="Yee E."/>
            <person name="Chapman M.H."/>
            <person name="Huynh S."/>
            <person name="Bono J.L."/>
            <person name="On S.L.W."/>
            <person name="St Leger J."/>
            <person name="Foster G."/>
            <person name="Parker C.T."/>
        </authorList>
    </citation>
    <scope>NUCLEOTIDE SEQUENCE [LARGE SCALE GENOMIC DNA]</scope>
    <source>
        <strain evidence="6">ATCC 33237</strain>
    </source>
</reference>
<protein>
    <submittedName>
        <fullName evidence="5">Flavin reductase (DIM6/NTAB) family protein</fullName>
    </submittedName>
</protein>
<dbReference type="PANTHER" id="PTHR43567:SF1">
    <property type="entry name" value="FLAVOREDOXIN"/>
    <property type="match status" value="1"/>
</dbReference>
<comment type="cofactor">
    <cofactor evidence="1">
        <name>FMN</name>
        <dbReference type="ChEBI" id="CHEBI:58210"/>
    </cofactor>
</comment>
<feature type="domain" description="Flavin reductase like" evidence="4">
    <location>
        <begin position="13"/>
        <end position="180"/>
    </location>
</feature>
<dbReference type="PANTHER" id="PTHR43567">
    <property type="entry name" value="FLAVOREDOXIN-RELATED-RELATED"/>
    <property type="match status" value="1"/>
</dbReference>
<dbReference type="Pfam" id="PF01613">
    <property type="entry name" value="Flavin_Reduct"/>
    <property type="match status" value="1"/>
</dbReference>
<dbReference type="EMBL" id="CP012541">
    <property type="protein sequence ID" value="ALF47012.1"/>
    <property type="molecule type" value="Genomic_DNA"/>
</dbReference>
<dbReference type="AlphaFoldDB" id="A0A0M3V231"/>
<dbReference type="KEGG" id="ccoc:CCON33237_0303"/>
<gene>
    <name evidence="5" type="ORF">CCON33237_0303</name>
</gene>
<sequence>MHKELNRQGFYYGFPVLLATTKDKNANDDITVLSSSWTLGNTVVLGIGIENQGFKNIKNGSDITLNLCDESLLEAVQKMEKLTGDSDVPEEKKNLGYTYEHDKFKVANLSKEPGINAKTVRIKECKIQIETVVEKIELKEWFSIVTCKITGIFVDENLLKDEKIDTQKWHPLIYKFKEYVGTCERLGLNFGFKEI</sequence>
<keyword evidence="2" id="KW-0285">Flavoprotein</keyword>
<comment type="similarity">
    <text evidence="3">Belongs to the flavoredoxin family.</text>
</comment>
<dbReference type="PATRIC" id="fig|199.248.peg.321"/>
<dbReference type="GO" id="GO:0016646">
    <property type="term" value="F:oxidoreductase activity, acting on the CH-NH group of donors, NAD or NADP as acceptor"/>
    <property type="evidence" value="ECO:0007669"/>
    <property type="project" value="UniProtKB-ARBA"/>
</dbReference>
<dbReference type="SUPFAM" id="SSF50475">
    <property type="entry name" value="FMN-binding split barrel"/>
    <property type="match status" value="1"/>
</dbReference>
<organism evidence="5 6">
    <name type="scientific">Campylobacter concisus</name>
    <dbReference type="NCBI Taxonomy" id="199"/>
    <lineage>
        <taxon>Bacteria</taxon>
        <taxon>Pseudomonadati</taxon>
        <taxon>Campylobacterota</taxon>
        <taxon>Epsilonproteobacteria</taxon>
        <taxon>Campylobacterales</taxon>
        <taxon>Campylobacteraceae</taxon>
        <taxon>Campylobacter</taxon>
    </lineage>
</organism>
<dbReference type="GO" id="GO:0010181">
    <property type="term" value="F:FMN binding"/>
    <property type="evidence" value="ECO:0007669"/>
    <property type="project" value="InterPro"/>
</dbReference>
<accession>A0A0M3V231</accession>
<dbReference type="Gene3D" id="2.30.110.10">
    <property type="entry name" value="Electron Transport, Fmn-binding Protein, Chain A"/>
    <property type="match status" value="1"/>
</dbReference>